<comment type="caution">
    <text evidence="2">The sequence shown here is derived from an EMBL/GenBank/DDBJ whole genome shotgun (WGS) entry which is preliminary data.</text>
</comment>
<protein>
    <submittedName>
        <fullName evidence="2">Uncharacterized protein</fullName>
    </submittedName>
</protein>
<reference evidence="2" key="1">
    <citation type="journal article" date="2014" name="Front. Microbiol.">
        <title>High frequency of phylogenetically diverse reductive dehalogenase-homologous genes in deep subseafloor sedimentary metagenomes.</title>
        <authorList>
            <person name="Kawai M."/>
            <person name="Futagami T."/>
            <person name="Toyoda A."/>
            <person name="Takaki Y."/>
            <person name="Nishi S."/>
            <person name="Hori S."/>
            <person name="Arai W."/>
            <person name="Tsubouchi T."/>
            <person name="Morono Y."/>
            <person name="Uchiyama I."/>
            <person name="Ito T."/>
            <person name="Fujiyama A."/>
            <person name="Inagaki F."/>
            <person name="Takami H."/>
        </authorList>
    </citation>
    <scope>NUCLEOTIDE SEQUENCE</scope>
    <source>
        <strain evidence="2">Expedition CK06-06</strain>
    </source>
</reference>
<dbReference type="EMBL" id="BARW01032793">
    <property type="protein sequence ID" value="GAJ03457.1"/>
    <property type="molecule type" value="Genomic_DNA"/>
</dbReference>
<keyword evidence="1" id="KW-1133">Transmembrane helix</keyword>
<dbReference type="AlphaFoldDB" id="X1UIT5"/>
<feature type="transmembrane region" description="Helical" evidence="1">
    <location>
        <begin position="12"/>
        <end position="36"/>
    </location>
</feature>
<evidence type="ECO:0000256" key="1">
    <source>
        <dbReference type="SAM" id="Phobius"/>
    </source>
</evidence>
<accession>X1UIT5</accession>
<feature type="transmembrane region" description="Helical" evidence="1">
    <location>
        <begin position="61"/>
        <end position="82"/>
    </location>
</feature>
<keyword evidence="1" id="KW-0472">Membrane</keyword>
<evidence type="ECO:0000313" key="2">
    <source>
        <dbReference type="EMBL" id="GAJ03457.1"/>
    </source>
</evidence>
<feature type="transmembrane region" description="Helical" evidence="1">
    <location>
        <begin position="103"/>
        <end position="122"/>
    </location>
</feature>
<keyword evidence="1" id="KW-0812">Transmembrane</keyword>
<organism evidence="2">
    <name type="scientific">marine sediment metagenome</name>
    <dbReference type="NCBI Taxonomy" id="412755"/>
    <lineage>
        <taxon>unclassified sequences</taxon>
        <taxon>metagenomes</taxon>
        <taxon>ecological metagenomes</taxon>
    </lineage>
</organism>
<sequence length="150" mass="16497">MTKAQTIAYRFRHIILVVGILFTIAGIIWAILPLLLSNAQDFVGLFGTVLIIQKLSGESELVYGINVVIVVGLVLLAQWAFLRPGKGWTIRMVTVGRPLKTSIFAAGVIAMLLTVGFVALLLELPNWWEGIMGGDSYWGIICVWITMLPI</sequence>
<proteinExistence type="predicted"/>
<name>X1UIT5_9ZZZZ</name>
<gene>
    <name evidence="2" type="ORF">S12H4_51819</name>
</gene>